<protein>
    <submittedName>
        <fullName evidence="1">D-amino peptidase</fullName>
        <ecNumber evidence="1">3.4.11.-</ecNumber>
    </submittedName>
</protein>
<accession>A0ABU0MX15</accession>
<gene>
    <name evidence="1" type="ORF">QOZ92_000566</name>
</gene>
<comment type="caution">
    <text evidence="1">The sequence shown here is derived from an EMBL/GenBank/DDBJ whole genome shotgun (WGS) entry which is preliminary data.</text>
</comment>
<dbReference type="SUPFAM" id="SSF63992">
    <property type="entry name" value="Dipeptide transport protein"/>
    <property type="match status" value="1"/>
</dbReference>
<sequence>MKVYISSDIEGTCGIVNWEETNLDYPLGEYHKIQMTKEVKSACDGANKYNCDLILVKDAHGSARSINPALLPQNVNLIRGWTNNPLIMMSGIDNSFDATLFIGYHSGASEDGNPLSHTMNSSKYDYVKINGEIATEFMINAYTSAYYNVPVAFLSGDKLLCKNAKKLNPNIITVTVSKGIGNASLSIHPEVALKNIQDGVEKALSGDLSRHIIKLPKLFFIEIKFKNHYDAYKASFYPGCQLLNTQTISFETNDYYEFLRMFLFI</sequence>
<dbReference type="RefSeq" id="WP_307502678.1">
    <property type="nucleotide sequence ID" value="NZ_BAAACE010000029.1"/>
</dbReference>
<dbReference type="GO" id="GO:0004177">
    <property type="term" value="F:aminopeptidase activity"/>
    <property type="evidence" value="ECO:0007669"/>
    <property type="project" value="UniProtKB-KW"/>
</dbReference>
<dbReference type="EC" id="3.4.11.-" evidence="1"/>
<dbReference type="InterPro" id="IPR027476">
    <property type="entry name" value="DppA_N"/>
</dbReference>
<keyword evidence="2" id="KW-1185">Reference proteome</keyword>
<keyword evidence="1" id="KW-0378">Hydrolase</keyword>
<dbReference type="Gene3D" id="3.40.50.10780">
    <property type="entry name" value="Dipeptide transport protein"/>
    <property type="match status" value="1"/>
</dbReference>
<dbReference type="PIRSF" id="PIRSF015853">
    <property type="entry name" value="Pep_DppA"/>
    <property type="match status" value="1"/>
</dbReference>
<evidence type="ECO:0000313" key="2">
    <source>
        <dbReference type="Proteomes" id="UP001232584"/>
    </source>
</evidence>
<name>A0ABU0MX15_9FIRM</name>
<evidence type="ECO:0000313" key="1">
    <source>
        <dbReference type="EMBL" id="MDQ0555453.1"/>
    </source>
</evidence>
<keyword evidence="1" id="KW-0645">Protease</keyword>
<dbReference type="InterPro" id="IPR007035">
    <property type="entry name" value="Peptidase_M55"/>
</dbReference>
<dbReference type="Proteomes" id="UP001232584">
    <property type="component" value="Unassembled WGS sequence"/>
</dbReference>
<proteinExistence type="predicted"/>
<dbReference type="Gene3D" id="3.30.1360.130">
    <property type="entry name" value="Dipeptide transport protein"/>
    <property type="match status" value="1"/>
</dbReference>
<organism evidence="1 2">
    <name type="scientific">Paraclostridium ghonii</name>
    <dbReference type="NCBI Taxonomy" id="29358"/>
    <lineage>
        <taxon>Bacteria</taxon>
        <taxon>Bacillati</taxon>
        <taxon>Bacillota</taxon>
        <taxon>Clostridia</taxon>
        <taxon>Peptostreptococcales</taxon>
        <taxon>Peptostreptococcaceae</taxon>
        <taxon>Paraclostridium</taxon>
    </lineage>
</organism>
<dbReference type="Pfam" id="PF04951">
    <property type="entry name" value="Peptidase_M55"/>
    <property type="match status" value="1"/>
</dbReference>
<reference evidence="1 2" key="1">
    <citation type="submission" date="2023-07" db="EMBL/GenBank/DDBJ databases">
        <title>Genomic Encyclopedia of Type Strains, Phase IV (KMG-IV): sequencing the most valuable type-strain genomes for metagenomic binning, comparative biology and taxonomic classification.</title>
        <authorList>
            <person name="Goeker M."/>
        </authorList>
    </citation>
    <scope>NUCLEOTIDE SEQUENCE [LARGE SCALE GENOMIC DNA]</scope>
    <source>
        <strain evidence="1 2">DSM 15049</strain>
    </source>
</reference>
<dbReference type="InterPro" id="IPR036177">
    <property type="entry name" value="Peptidase_M55_sf"/>
</dbReference>
<keyword evidence="1" id="KW-0031">Aminopeptidase</keyword>
<dbReference type="CDD" id="cd08770">
    <property type="entry name" value="DAP_dppA_3"/>
    <property type="match status" value="1"/>
</dbReference>
<dbReference type="EMBL" id="JAUSWG010000002">
    <property type="protein sequence ID" value="MDQ0555453.1"/>
    <property type="molecule type" value="Genomic_DNA"/>
</dbReference>